<dbReference type="EMBL" id="KV751026">
    <property type="protein sequence ID" value="OCL01966.1"/>
    <property type="molecule type" value="Genomic_DNA"/>
</dbReference>
<evidence type="ECO:0000256" key="3">
    <source>
        <dbReference type="ARBA" id="ARBA00022801"/>
    </source>
</evidence>
<organism evidence="8 9">
    <name type="scientific">Glonium stellatum</name>
    <dbReference type="NCBI Taxonomy" id="574774"/>
    <lineage>
        <taxon>Eukaryota</taxon>
        <taxon>Fungi</taxon>
        <taxon>Dikarya</taxon>
        <taxon>Ascomycota</taxon>
        <taxon>Pezizomycotina</taxon>
        <taxon>Dothideomycetes</taxon>
        <taxon>Pleosporomycetidae</taxon>
        <taxon>Gloniales</taxon>
        <taxon>Gloniaceae</taxon>
        <taxon>Glonium</taxon>
    </lineage>
</organism>
<dbReference type="AlphaFoldDB" id="A0A8E2ENH6"/>
<evidence type="ECO:0000256" key="5">
    <source>
        <dbReference type="ARBA" id="ARBA00022840"/>
    </source>
</evidence>
<evidence type="ECO:0000256" key="6">
    <source>
        <dbReference type="SAM" id="MobiDB-lite"/>
    </source>
</evidence>
<dbReference type="InterPro" id="IPR041679">
    <property type="entry name" value="DNA2/NAM7-like_C"/>
</dbReference>
<dbReference type="CDD" id="cd18808">
    <property type="entry name" value="SF1_C_Upf1"/>
    <property type="match status" value="1"/>
</dbReference>
<dbReference type="Gene3D" id="3.40.50.300">
    <property type="entry name" value="P-loop containing nucleotide triphosphate hydrolases"/>
    <property type="match status" value="2"/>
</dbReference>
<keyword evidence="3 8" id="KW-0378">Hydrolase</keyword>
<dbReference type="Proteomes" id="UP000250140">
    <property type="component" value="Unassembled WGS sequence"/>
</dbReference>
<keyword evidence="9" id="KW-1185">Reference proteome</keyword>
<evidence type="ECO:0000313" key="9">
    <source>
        <dbReference type="Proteomes" id="UP000250140"/>
    </source>
</evidence>
<dbReference type="InterPro" id="IPR047187">
    <property type="entry name" value="SF1_C_Upf1"/>
</dbReference>
<dbReference type="SMART" id="SM00382">
    <property type="entry name" value="AAA"/>
    <property type="match status" value="1"/>
</dbReference>
<keyword evidence="2" id="KW-0547">Nucleotide-binding</keyword>
<dbReference type="InterPro" id="IPR027417">
    <property type="entry name" value="P-loop_NTPase"/>
</dbReference>
<dbReference type="PANTHER" id="PTHR43788">
    <property type="entry name" value="DNA2/NAM7 HELICASE FAMILY MEMBER"/>
    <property type="match status" value="1"/>
</dbReference>
<dbReference type="InterPro" id="IPR050534">
    <property type="entry name" value="Coronavir_polyprotein_1ab"/>
</dbReference>
<protein>
    <submittedName>
        <fullName evidence="8">P-loop containing nucleoside triphosphate hydrolase protein</fullName>
    </submittedName>
</protein>
<dbReference type="GO" id="GO:0016787">
    <property type="term" value="F:hydrolase activity"/>
    <property type="evidence" value="ECO:0007669"/>
    <property type="project" value="UniProtKB-KW"/>
</dbReference>
<feature type="domain" description="AAA+ ATPase" evidence="7">
    <location>
        <begin position="65"/>
        <end position="281"/>
    </location>
</feature>
<reference evidence="8 9" key="1">
    <citation type="journal article" date="2016" name="Nat. Commun.">
        <title>Ectomycorrhizal ecology is imprinted in the genome of the dominant symbiotic fungus Cenococcum geophilum.</title>
        <authorList>
            <consortium name="DOE Joint Genome Institute"/>
            <person name="Peter M."/>
            <person name="Kohler A."/>
            <person name="Ohm R.A."/>
            <person name="Kuo A."/>
            <person name="Krutzmann J."/>
            <person name="Morin E."/>
            <person name="Arend M."/>
            <person name="Barry K.W."/>
            <person name="Binder M."/>
            <person name="Choi C."/>
            <person name="Clum A."/>
            <person name="Copeland A."/>
            <person name="Grisel N."/>
            <person name="Haridas S."/>
            <person name="Kipfer T."/>
            <person name="LaButti K."/>
            <person name="Lindquist E."/>
            <person name="Lipzen A."/>
            <person name="Maire R."/>
            <person name="Meier B."/>
            <person name="Mihaltcheva S."/>
            <person name="Molinier V."/>
            <person name="Murat C."/>
            <person name="Poggeler S."/>
            <person name="Quandt C.A."/>
            <person name="Sperisen C."/>
            <person name="Tritt A."/>
            <person name="Tisserant E."/>
            <person name="Crous P.W."/>
            <person name="Henrissat B."/>
            <person name="Nehls U."/>
            <person name="Egli S."/>
            <person name="Spatafora J.W."/>
            <person name="Grigoriev I.V."/>
            <person name="Martin F.M."/>
        </authorList>
    </citation>
    <scope>NUCLEOTIDE SEQUENCE [LARGE SCALE GENOMIC DNA]</scope>
    <source>
        <strain evidence="8 9">CBS 207.34</strain>
    </source>
</reference>
<proteinExistence type="inferred from homology"/>
<evidence type="ECO:0000256" key="4">
    <source>
        <dbReference type="ARBA" id="ARBA00022806"/>
    </source>
</evidence>
<evidence type="ECO:0000313" key="8">
    <source>
        <dbReference type="EMBL" id="OCL01966.1"/>
    </source>
</evidence>
<dbReference type="InterPro" id="IPR003593">
    <property type="entry name" value="AAA+_ATPase"/>
</dbReference>
<keyword evidence="5" id="KW-0067">ATP-binding</keyword>
<evidence type="ECO:0000256" key="1">
    <source>
        <dbReference type="ARBA" id="ARBA00007913"/>
    </source>
</evidence>
<keyword evidence="4" id="KW-0347">Helicase</keyword>
<dbReference type="SUPFAM" id="SSF52540">
    <property type="entry name" value="P-loop containing nucleoside triphosphate hydrolases"/>
    <property type="match status" value="1"/>
</dbReference>
<evidence type="ECO:0000256" key="2">
    <source>
        <dbReference type="ARBA" id="ARBA00022741"/>
    </source>
</evidence>
<dbReference type="Pfam" id="PF13086">
    <property type="entry name" value="AAA_11"/>
    <property type="match status" value="1"/>
</dbReference>
<dbReference type="GO" id="GO:0043139">
    <property type="term" value="F:5'-3' DNA helicase activity"/>
    <property type="evidence" value="ECO:0007669"/>
    <property type="project" value="TreeGrafter"/>
</dbReference>
<accession>A0A8E2ENH6</accession>
<name>A0A8E2ENH6_9PEZI</name>
<dbReference type="GO" id="GO:0005524">
    <property type="term" value="F:ATP binding"/>
    <property type="evidence" value="ECO:0007669"/>
    <property type="project" value="UniProtKB-KW"/>
</dbReference>
<dbReference type="Pfam" id="PF13087">
    <property type="entry name" value="AAA_12"/>
    <property type="match status" value="1"/>
</dbReference>
<feature type="compositionally biased region" description="Basic and acidic residues" evidence="6">
    <location>
        <begin position="276"/>
        <end position="293"/>
    </location>
</feature>
<dbReference type="PANTHER" id="PTHR43788:SF8">
    <property type="entry name" value="DNA-BINDING PROTEIN SMUBP-2"/>
    <property type="match status" value="1"/>
</dbReference>
<dbReference type="CDD" id="cd18044">
    <property type="entry name" value="DEXXQc_SMUBP2"/>
    <property type="match status" value="1"/>
</dbReference>
<comment type="similarity">
    <text evidence="1">Belongs to the DNA2/NAM7 helicase family.</text>
</comment>
<feature type="region of interest" description="Disordered" evidence="6">
    <location>
        <begin position="276"/>
        <end position="295"/>
    </location>
</feature>
<evidence type="ECO:0000259" key="7">
    <source>
        <dbReference type="SMART" id="SM00382"/>
    </source>
</evidence>
<gene>
    <name evidence="8" type="ORF">AOQ84DRAFT_443675</name>
</gene>
<sequence>MNQTMTRLQTLRESDYTPFIRVLFGLTTPTPVATDDKLSTIPHPPWRDASLNSSQKAAIRFALAAREVALIHGPPGTGKTHTLIELILQLLAQGKRLLVCGPSNIAVDNIVERLAPHKVPMIRLGHPARLLPSVLHHSLDVLTRTSEAAAIVQDVRKDMDAKQASIRKTRNGRERRALYGELRELRKEFRERERACVEGLVRSSRVVLATLHGAGGFHLKGQEFDVVLVDEASQALEAQCWVPLLWVKAGKLVLAGDHLQLPPTIKSLNMKDKEVKKGNAGKKGGEKVAKDMDGGESDEEYMAKEVVKGITLETTLFDRLLALHGPSIKRMLTTQYRMHEKIMTFPSQELYESKLVAADAVKTRLLTDLPYEIQDTEDTREPLVFWDTQGGDFPEKTEDEEIGKTAGKGMSMGESKSNELEAALVKVHVGNLVEAGLKPEDIAVVTPYNAQQLAILSRLLKEAYPGIELGSVDGFQGREKEAVIVSLVRSNADHEVGFLGEKRRLNVAMTRPKRHLCVIGDSDTVGRGSKFLKRWMDFLEEHADLRYPNVSDVYVDEQEGG</sequence>
<dbReference type="InterPro" id="IPR041677">
    <property type="entry name" value="DNA2/NAM7_AAA_11"/>
</dbReference>
<dbReference type="OrthoDB" id="6513042at2759"/>